<dbReference type="GO" id="GO:0042128">
    <property type="term" value="P:nitrate assimilation"/>
    <property type="evidence" value="ECO:0007669"/>
    <property type="project" value="UniProtKB-KW"/>
</dbReference>
<dbReference type="EMBL" id="AZDA01000017">
    <property type="protein sequence ID" value="KRK40324.1"/>
    <property type="molecule type" value="Genomic_DNA"/>
</dbReference>
<keyword evidence="3" id="KW-1185">Reference proteome</keyword>
<evidence type="ECO:0000256" key="1">
    <source>
        <dbReference type="ARBA" id="ARBA00023063"/>
    </source>
</evidence>
<organism evidence="2 3">
    <name type="scientific">Loigolactobacillus bifermentans DSM 20003</name>
    <dbReference type="NCBI Taxonomy" id="1423726"/>
    <lineage>
        <taxon>Bacteria</taxon>
        <taxon>Bacillati</taxon>
        <taxon>Bacillota</taxon>
        <taxon>Bacilli</taxon>
        <taxon>Lactobacillales</taxon>
        <taxon>Lactobacillaceae</taxon>
        <taxon>Loigolactobacillus</taxon>
    </lineage>
</organism>
<dbReference type="STRING" id="1423726.FC07_GL001039"/>
<protein>
    <submittedName>
        <fullName evidence="2">Nitrate reductase molybdenum cofactor assembly chaperone</fullName>
    </submittedName>
</protein>
<evidence type="ECO:0000313" key="2">
    <source>
        <dbReference type="EMBL" id="KRK40324.1"/>
    </source>
</evidence>
<dbReference type="GO" id="GO:0051131">
    <property type="term" value="P:chaperone-mediated protein complex assembly"/>
    <property type="evidence" value="ECO:0007669"/>
    <property type="project" value="InterPro"/>
</dbReference>
<dbReference type="AlphaFoldDB" id="A0A0R1H8M1"/>
<dbReference type="InterPro" id="IPR020945">
    <property type="entry name" value="DMSO/NO3_reduct_chaperone"/>
</dbReference>
<reference evidence="2 3" key="1">
    <citation type="journal article" date="2015" name="Genome Announc.">
        <title>Expanding the biotechnology potential of lactobacilli through comparative genomics of 213 strains and associated genera.</title>
        <authorList>
            <person name="Sun Z."/>
            <person name="Harris H.M."/>
            <person name="McCann A."/>
            <person name="Guo C."/>
            <person name="Argimon S."/>
            <person name="Zhang W."/>
            <person name="Yang X."/>
            <person name="Jeffery I.B."/>
            <person name="Cooney J.C."/>
            <person name="Kagawa T.F."/>
            <person name="Liu W."/>
            <person name="Song Y."/>
            <person name="Salvetti E."/>
            <person name="Wrobel A."/>
            <person name="Rasinkangas P."/>
            <person name="Parkhill J."/>
            <person name="Rea M.C."/>
            <person name="O'Sullivan O."/>
            <person name="Ritari J."/>
            <person name="Douillard F.P."/>
            <person name="Paul Ross R."/>
            <person name="Yang R."/>
            <person name="Briner A.E."/>
            <person name="Felis G.E."/>
            <person name="de Vos W.M."/>
            <person name="Barrangou R."/>
            <person name="Klaenhammer T.R."/>
            <person name="Caufield P.W."/>
            <person name="Cui Y."/>
            <person name="Zhang H."/>
            <person name="O'Toole P.W."/>
        </authorList>
    </citation>
    <scope>NUCLEOTIDE SEQUENCE [LARGE SCALE GENOMIC DNA]</scope>
    <source>
        <strain evidence="2 3">DSM 20003</strain>
    </source>
</reference>
<dbReference type="GO" id="GO:0016530">
    <property type="term" value="F:metallochaperone activity"/>
    <property type="evidence" value="ECO:0007669"/>
    <property type="project" value="TreeGrafter"/>
</dbReference>
<dbReference type="NCBIfam" id="TIGR00684">
    <property type="entry name" value="narJ"/>
    <property type="match status" value="1"/>
</dbReference>
<dbReference type="Pfam" id="PF02613">
    <property type="entry name" value="Nitrate_red_del"/>
    <property type="match status" value="1"/>
</dbReference>
<proteinExistence type="predicted"/>
<dbReference type="Proteomes" id="UP000051461">
    <property type="component" value="Unassembled WGS sequence"/>
</dbReference>
<comment type="caution">
    <text evidence="2">The sequence shown here is derived from an EMBL/GenBank/DDBJ whole genome shotgun (WGS) entry which is preliminary data.</text>
</comment>
<dbReference type="InterPro" id="IPR003765">
    <property type="entry name" value="NO3_reductase_chaperone_NarJ"/>
</dbReference>
<dbReference type="PANTHER" id="PTHR43680:SF2">
    <property type="entry name" value="NITRATE REDUCTASE MOLYBDENUM COFACTOR ASSEMBLY CHAPERONE NARJ"/>
    <property type="match status" value="1"/>
</dbReference>
<evidence type="ECO:0000313" key="3">
    <source>
        <dbReference type="Proteomes" id="UP000051461"/>
    </source>
</evidence>
<dbReference type="GO" id="GO:0051082">
    <property type="term" value="F:unfolded protein binding"/>
    <property type="evidence" value="ECO:0007669"/>
    <property type="project" value="InterPro"/>
</dbReference>
<dbReference type="PANTHER" id="PTHR43680">
    <property type="entry name" value="NITRATE REDUCTASE MOLYBDENUM COFACTOR ASSEMBLY CHAPERONE"/>
    <property type="match status" value="1"/>
</dbReference>
<dbReference type="RefSeq" id="WP_057903705.1">
    <property type="nucleotide sequence ID" value="NZ_AZDA01000017.1"/>
</dbReference>
<name>A0A0R1H8M1_9LACO</name>
<gene>
    <name evidence="2" type="ORF">FC07_GL001039</name>
</gene>
<dbReference type="SUPFAM" id="SSF89155">
    <property type="entry name" value="TorD-like"/>
    <property type="match status" value="1"/>
</dbReference>
<dbReference type="OrthoDB" id="5296272at2"/>
<dbReference type="Gene3D" id="1.10.3480.10">
    <property type="entry name" value="TorD-like"/>
    <property type="match status" value="1"/>
</dbReference>
<dbReference type="PATRIC" id="fig|1423726.3.peg.1073"/>
<sequence>MIDFEQLARQKVGFVYLARLIDYPDEALQSADFLAEFEAKYPDTPQKPDLLAFLKQQRVKPLTALQQEYASLFDLNKRFTLYLSYYRYEDSRERGSLLAKLKMLFEMFGVSLASNELSDYLPLLLEFLAFSEWENDDRRQDLELVFQVIEDGTYHILQNIREYENEPYLNLIRLIRNEVQNCLVKKEEI</sequence>
<dbReference type="InterPro" id="IPR036411">
    <property type="entry name" value="TorD-like_sf"/>
</dbReference>
<accession>A0A0R1H8M1</accession>
<keyword evidence="1" id="KW-0534">Nitrate assimilation</keyword>